<gene>
    <name evidence="2" type="ORF">IAC68_03575</name>
</gene>
<dbReference type="AlphaFoldDB" id="A0A9D9DLS3"/>
<dbReference type="Gene3D" id="2.60.40.10">
    <property type="entry name" value="Immunoglobulins"/>
    <property type="match status" value="1"/>
</dbReference>
<evidence type="ECO:0000313" key="3">
    <source>
        <dbReference type="Proteomes" id="UP000823635"/>
    </source>
</evidence>
<reference evidence="2" key="1">
    <citation type="submission" date="2020-10" db="EMBL/GenBank/DDBJ databases">
        <authorList>
            <person name="Gilroy R."/>
        </authorList>
    </citation>
    <scope>NUCLEOTIDE SEQUENCE</scope>
    <source>
        <strain evidence="2">15467</strain>
    </source>
</reference>
<dbReference type="InterPro" id="IPR013783">
    <property type="entry name" value="Ig-like_fold"/>
</dbReference>
<reference evidence="2" key="2">
    <citation type="journal article" date="2021" name="PeerJ">
        <title>Extensive microbial diversity within the chicken gut microbiome revealed by metagenomics and culture.</title>
        <authorList>
            <person name="Gilroy R."/>
            <person name="Ravi A."/>
            <person name="Getino M."/>
            <person name="Pursley I."/>
            <person name="Horton D.L."/>
            <person name="Alikhan N.F."/>
            <person name="Baker D."/>
            <person name="Gharbi K."/>
            <person name="Hall N."/>
            <person name="Watson M."/>
            <person name="Adriaenssens E.M."/>
            <person name="Foster-Nyarko E."/>
            <person name="Jarju S."/>
            <person name="Secka A."/>
            <person name="Antonio M."/>
            <person name="Oren A."/>
            <person name="Chaudhuri R.R."/>
            <person name="La Ragione R."/>
            <person name="Hildebrand F."/>
            <person name="Pallen M.J."/>
        </authorList>
    </citation>
    <scope>NUCLEOTIDE SEQUENCE</scope>
    <source>
        <strain evidence="2">15467</strain>
    </source>
</reference>
<dbReference type="Gene3D" id="2.60.120.890">
    <property type="entry name" value="BT2081, beta-jelly-roll domain"/>
    <property type="match status" value="1"/>
</dbReference>
<feature type="domain" description="Putative carbohydrate metabolism" evidence="1">
    <location>
        <begin position="480"/>
        <end position="703"/>
    </location>
</feature>
<name>A0A9D9DLS3_9BACT</name>
<dbReference type="Pfam" id="PF14900">
    <property type="entry name" value="DUF4493"/>
    <property type="match status" value="1"/>
</dbReference>
<comment type="caution">
    <text evidence="2">The sequence shown here is derived from an EMBL/GenBank/DDBJ whole genome shotgun (WGS) entry which is preliminary data.</text>
</comment>
<organism evidence="2 3">
    <name type="scientific">Candidatus Egerieousia excrementavium</name>
    <dbReference type="NCBI Taxonomy" id="2840778"/>
    <lineage>
        <taxon>Bacteria</taxon>
        <taxon>Pseudomonadati</taxon>
        <taxon>Bacteroidota</taxon>
        <taxon>Bacteroidia</taxon>
        <taxon>Bacteroidales</taxon>
        <taxon>Candidatus Egerieousia</taxon>
    </lineage>
</organism>
<accession>A0A9D9DLS3</accession>
<dbReference type="EMBL" id="JADINB010000080">
    <property type="protein sequence ID" value="MBO8428998.1"/>
    <property type="molecule type" value="Genomic_DNA"/>
</dbReference>
<sequence>MRSSRFGIFFMAVLLSALFQGCEKEGLGNAGYITLNISKDESVEVITTRAESETVFRIEVVNAEGVIVASYEDHRELAENPLRLQPGVYTVKGSTGEEGGDAAFGKPVYAGEDEVTVEAGKVSSANIVCTLSQVMVTVESSEEVDASFKEIVVTVTNQEDFNTASNLIFSSADGTIDNEGYFTCTGTLNYKVYLVNQDDEVSDGDIAGTLENVKVRDHYILKLSLSGDSNGSAVFPGVDVDESTNDKNYDIVINLNKKAKPSFGLTGFASEGVTRVAKGTAAEYRMDLTVKGGLESLLLKHKENTLSELGIPEQVELVGCTDQNIANAGITWSGVEEGATDGLVIDFTALFSKLEVGSYAFEIAVLGKQYQLVERKFDIEIIPDVETTSLEADPWGRHAFLYGIYNTAQQPSGMGFEYKKSGDASWTKVTDITLDGKNYSAKITGLDPRTEYVFRTVSDKEPSNEISFTTLGADQIENMSFDNWYMDGKQWYANSDLSADHYWWDSGNKGANILSKVNPTSPTYDEVAVSGEGKQAARLETKSVLSVLAAGSLFLGEFGSVQGLGASLNFGRPYDCKPLSLKGYYSYAPVAINKVDDKEPYKNMKGQMDICNIYVVLADWESGSFAVNTSTGTFIDFENDPNIIAYGSLEDNTNTGGYKQFEIELEYRNNRQPTCCVIVCAASKYGDYFTGGEGSVLLVDEFEFTF</sequence>
<dbReference type="InterPro" id="IPR003961">
    <property type="entry name" value="FN3_dom"/>
</dbReference>
<evidence type="ECO:0000313" key="2">
    <source>
        <dbReference type="EMBL" id="MBO8428998.1"/>
    </source>
</evidence>
<dbReference type="Proteomes" id="UP000823635">
    <property type="component" value="Unassembled WGS sequence"/>
</dbReference>
<dbReference type="Pfam" id="PF13201">
    <property type="entry name" value="PCMD"/>
    <property type="match status" value="1"/>
</dbReference>
<dbReference type="InterPro" id="IPR027840">
    <property type="entry name" value="DUF4493"/>
</dbReference>
<evidence type="ECO:0000259" key="1">
    <source>
        <dbReference type="Pfam" id="PF13201"/>
    </source>
</evidence>
<dbReference type="PROSITE" id="PS51257">
    <property type="entry name" value="PROKAR_LIPOPROTEIN"/>
    <property type="match status" value="1"/>
</dbReference>
<dbReference type="CDD" id="cd00063">
    <property type="entry name" value="FN3"/>
    <property type="match status" value="1"/>
</dbReference>
<proteinExistence type="predicted"/>
<protein>
    <submittedName>
        <fullName evidence="2">PCMD domain-containing protein</fullName>
    </submittedName>
</protein>
<dbReference type="InterPro" id="IPR038653">
    <property type="entry name" value="Put_CMD_sf"/>
</dbReference>
<dbReference type="InterPro" id="IPR025112">
    <property type="entry name" value="PCMD"/>
</dbReference>